<evidence type="ECO:0000256" key="1">
    <source>
        <dbReference type="SAM" id="MobiDB-lite"/>
    </source>
</evidence>
<organism evidence="2 3">
    <name type="scientific">Nepenthes gracilis</name>
    <name type="common">Slender pitcher plant</name>
    <dbReference type="NCBI Taxonomy" id="150966"/>
    <lineage>
        <taxon>Eukaryota</taxon>
        <taxon>Viridiplantae</taxon>
        <taxon>Streptophyta</taxon>
        <taxon>Embryophyta</taxon>
        <taxon>Tracheophyta</taxon>
        <taxon>Spermatophyta</taxon>
        <taxon>Magnoliopsida</taxon>
        <taxon>eudicotyledons</taxon>
        <taxon>Gunneridae</taxon>
        <taxon>Pentapetalae</taxon>
        <taxon>Caryophyllales</taxon>
        <taxon>Nepenthaceae</taxon>
        <taxon>Nepenthes</taxon>
    </lineage>
</organism>
<dbReference type="Proteomes" id="UP001279734">
    <property type="component" value="Unassembled WGS sequence"/>
</dbReference>
<feature type="compositionally biased region" description="Basic and acidic residues" evidence="1">
    <location>
        <begin position="28"/>
        <end position="38"/>
    </location>
</feature>
<keyword evidence="3" id="KW-1185">Reference proteome</keyword>
<accession>A0AAD3SJM9</accession>
<reference evidence="2" key="1">
    <citation type="submission" date="2023-05" db="EMBL/GenBank/DDBJ databases">
        <title>Nepenthes gracilis genome sequencing.</title>
        <authorList>
            <person name="Fukushima K."/>
        </authorList>
    </citation>
    <scope>NUCLEOTIDE SEQUENCE</scope>
    <source>
        <strain evidence="2">SING2019-196</strain>
    </source>
</reference>
<gene>
    <name evidence="2" type="ORF">Nepgr_013850</name>
</gene>
<evidence type="ECO:0000313" key="2">
    <source>
        <dbReference type="EMBL" id="GMH12009.1"/>
    </source>
</evidence>
<sequence>MANKKRDPFGLSRFDLVNGADQIANEDGGEKREKKENEDAQSDVIVFFTKRYRPDLAQAKNLSMFSLQIVPQYEEMKQEPREAIKPIIAIVRRKIKK</sequence>
<proteinExistence type="predicted"/>
<comment type="caution">
    <text evidence="2">The sequence shown here is derived from an EMBL/GenBank/DDBJ whole genome shotgun (WGS) entry which is preliminary data.</text>
</comment>
<name>A0AAD3SJM9_NEPGR</name>
<protein>
    <submittedName>
        <fullName evidence="2">Uncharacterized protein</fullName>
    </submittedName>
</protein>
<evidence type="ECO:0000313" key="3">
    <source>
        <dbReference type="Proteomes" id="UP001279734"/>
    </source>
</evidence>
<feature type="region of interest" description="Disordered" evidence="1">
    <location>
        <begin position="20"/>
        <end position="39"/>
    </location>
</feature>
<dbReference type="AlphaFoldDB" id="A0AAD3SJM9"/>
<dbReference type="EMBL" id="BSYO01000011">
    <property type="protein sequence ID" value="GMH12009.1"/>
    <property type="molecule type" value="Genomic_DNA"/>
</dbReference>